<protein>
    <submittedName>
        <fullName evidence="1">Uncharacterized protein</fullName>
    </submittedName>
</protein>
<sequence>QSLCDESAKRAPGKRLIPATAVAAVLRLRFPQVDTALGTQFNMGSETPTLVVTDALKDYSDTIEPWRLLQTWASRQVDSQKKWKPEAQFDEGALKELYEFFRAYDLALLRKAREHAMERKLGHIDAEAVAAAFEVNLPKNR</sequence>
<evidence type="ECO:0000313" key="1">
    <source>
        <dbReference type="EMBL" id="SVE34590.1"/>
    </source>
</evidence>
<proteinExistence type="predicted"/>
<organism evidence="1">
    <name type="scientific">marine metagenome</name>
    <dbReference type="NCBI Taxonomy" id="408172"/>
    <lineage>
        <taxon>unclassified sequences</taxon>
        <taxon>metagenomes</taxon>
        <taxon>ecological metagenomes</taxon>
    </lineage>
</organism>
<gene>
    <name evidence="1" type="ORF">METZ01_LOCUS487444</name>
</gene>
<reference evidence="1" key="1">
    <citation type="submission" date="2018-05" db="EMBL/GenBank/DDBJ databases">
        <authorList>
            <person name="Lanie J.A."/>
            <person name="Ng W.-L."/>
            <person name="Kazmierczak K.M."/>
            <person name="Andrzejewski T.M."/>
            <person name="Davidsen T.M."/>
            <person name="Wayne K.J."/>
            <person name="Tettelin H."/>
            <person name="Glass J.I."/>
            <person name="Rusch D."/>
            <person name="Podicherti R."/>
            <person name="Tsui H.-C.T."/>
            <person name="Winkler M.E."/>
        </authorList>
    </citation>
    <scope>NUCLEOTIDE SEQUENCE</scope>
</reference>
<dbReference type="AlphaFoldDB" id="A0A383CRE2"/>
<name>A0A383CRE2_9ZZZZ</name>
<dbReference type="EMBL" id="UINC01210916">
    <property type="protein sequence ID" value="SVE34590.1"/>
    <property type="molecule type" value="Genomic_DNA"/>
</dbReference>
<accession>A0A383CRE2</accession>
<feature type="non-terminal residue" evidence="1">
    <location>
        <position position="1"/>
    </location>
</feature>